<evidence type="ECO:0000313" key="4">
    <source>
        <dbReference type="Proteomes" id="UP000016895"/>
    </source>
</evidence>
<feature type="domain" description="DUF6701" evidence="2">
    <location>
        <begin position="664"/>
        <end position="1272"/>
    </location>
</feature>
<dbReference type="OrthoDB" id="9790247at2"/>
<keyword evidence="1" id="KW-0732">Signal</keyword>
<dbReference type="PATRIC" id="fig|1260221.3.peg.4355"/>
<dbReference type="RefSeq" id="WP_022561112.1">
    <property type="nucleotide sequence ID" value="NC_022543.1"/>
</dbReference>
<name>U4K5A9_9VIBR</name>
<dbReference type="InterPro" id="IPR046524">
    <property type="entry name" value="DUF6701"/>
</dbReference>
<dbReference type="STRING" id="28173.VIBNI_B0711"/>
<sequence length="1276" mass="138704">MKLFRFALTLLLLFMGAGANALELEYGRYNVNAYPHPDCINTVCQVNFEKTYNTVPMVFFMSTISFLNEQDSPSAIKVLEVTNTYVRFKQKIAPDRRAPSSNEDVPMKVIDYVVMEKGIHDFNGVKVIVDEISTQKYMYRLGTNSAGNVNRNKRERIYFNNYSNQGFNSFSGTPGIIHQVQSINNGEDFWLTSTVPVVNRNYFDIALERSEIDGYKSKNSRLYPTQPERIGFIAAYGSGERDDIKFAVKNQITINSYDTGDPVTTGCETYADYDENYDVVPIIVASKNTRYGNNGGWLRRCRLETGKSSFMVEEDQDADSERKHIAERLGYIIFEVPFDVEQCIQFTGPAQTWDTSGQITIVGSSKISGAVNGNQLGYFNVNTHSNNSCTSGNCIANNSLLVPNYNFAAFTPGPTSINLNNGTHSVSPGQYDEINISGSAVVTLTAGDYFANEINITGNAEVKVSGQVYLHSKGTVVANSGRVNLSGVPNDIYFVVHGDSSLFRMYGNVDVTAFVIAENNISIEGSSKLTGAMASLTASMSGNTRLNGDISSCNQPVYQLQITPQSATELVGNSIPITFNLINSEGNVDNDFYGNLIITPETSTPPCWKATDQASAACIADTSTMPIQGGTATYYLYSDTVVEVATVTATVVNFPSITASAGPYNFNNTGFIFEPSPLKIIAGQQTNVTIKATRETSGSGTETMDDYDGTKTLQFTTTSHIVPSSGTLQAVLVNSNVVFTDGVGTMTLRYNDAGQINVTVRDDANDIEGVMVVEARPDRLALCDVAMGGVTKSHDGTATSGPGFARAGESFSVRIKPVIFDNTVANDCSRATTPNFHTESGHFAQANLGYSLHSPSGGSAGTLTHENTDITGTVYEFKTSANARDGILANLNWNEVGSINLTATSLAYDYGETSGIDSDAIQVGRFYPYQFELTQNYTQEGQAPNPTYQTAGFTYMEQNFKSEFEVTAQGRNLVPNSDPAQYTFTTTTNYGGFAESVAMQLNLVALNNAIDPASANNDLTNRLITGNIANANWFKDWSDGTASIPSTVFEFARLTSQVTPRITQPDGPYEVRLGLEASEHSMNCSVVGCTNFVDAVQIRNDGSTIYNGRKFTASLDMRYGRLALDDVGTNSGQNVTVPVRAEYWNGSKFLANTDDVETDFDGANYCRQLVWPTGGSTSVDLTGSHTNIDNGTSSNLIARQNATVEGTREQVRLKLRIGVPAAGETGLSCAGNNAQELEFLHFNWLGEGDDNPSAIVTFGVYRGNDRVIFRGEPRIY</sequence>
<dbReference type="Pfam" id="PF20419">
    <property type="entry name" value="DUF6701"/>
    <property type="match status" value="1"/>
</dbReference>
<dbReference type="EMBL" id="FO203527">
    <property type="protein sequence ID" value="CCO60507.1"/>
    <property type="molecule type" value="Genomic_DNA"/>
</dbReference>
<feature type="chain" id="PRO_5004650065" description="DUF6701 domain-containing protein" evidence="1">
    <location>
        <begin position="22"/>
        <end position="1276"/>
    </location>
</feature>
<proteinExistence type="predicted"/>
<reference evidence="3 4" key="1">
    <citation type="journal article" date="2013" name="ISME J.">
        <title>Comparative genomics of pathogenic lineages of Vibrio nigripulchritudo identifies virulence-associated traits.</title>
        <authorList>
            <person name="Goudenege D."/>
            <person name="Labreuche Y."/>
            <person name="Krin E."/>
            <person name="Ansquer D."/>
            <person name="Mangenot S."/>
            <person name="Calteau A."/>
            <person name="Medigue C."/>
            <person name="Mazel D."/>
            <person name="Polz M.F."/>
            <person name="Le Roux F."/>
        </authorList>
    </citation>
    <scope>NUCLEOTIDE SEQUENCE [LARGE SCALE GENOMIC DNA]</scope>
    <source>
        <strain evidence="4">SnF1</strain>
    </source>
</reference>
<feature type="signal peptide" evidence="1">
    <location>
        <begin position="1"/>
        <end position="21"/>
    </location>
</feature>
<evidence type="ECO:0000256" key="1">
    <source>
        <dbReference type="SAM" id="SignalP"/>
    </source>
</evidence>
<dbReference type="AlphaFoldDB" id="U4K5A9"/>
<evidence type="ECO:0000259" key="2">
    <source>
        <dbReference type="Pfam" id="PF20419"/>
    </source>
</evidence>
<keyword evidence="4" id="KW-1185">Reference proteome</keyword>
<protein>
    <recommendedName>
        <fullName evidence="2">DUF6701 domain-containing protein</fullName>
    </recommendedName>
</protein>
<dbReference type="KEGG" id="vni:VIBNI_B0711"/>
<dbReference type="Proteomes" id="UP000016895">
    <property type="component" value="Chromosome 2"/>
</dbReference>
<gene>
    <name evidence="3" type="ORF">VIBNI_B0711</name>
</gene>
<dbReference type="eggNOG" id="COG5571">
    <property type="taxonomic scope" value="Bacteria"/>
</dbReference>
<accession>U4K5A9</accession>
<organism evidence="3 4">
    <name type="scientific">Vibrio nigripulchritudo</name>
    <dbReference type="NCBI Taxonomy" id="28173"/>
    <lineage>
        <taxon>Bacteria</taxon>
        <taxon>Pseudomonadati</taxon>
        <taxon>Pseudomonadota</taxon>
        <taxon>Gammaproteobacteria</taxon>
        <taxon>Vibrionales</taxon>
        <taxon>Vibrionaceae</taxon>
        <taxon>Vibrio</taxon>
    </lineage>
</organism>
<evidence type="ECO:0000313" key="3">
    <source>
        <dbReference type="EMBL" id="CCO60507.1"/>
    </source>
</evidence>
<dbReference type="eggNOG" id="COG3420">
    <property type="taxonomic scope" value="Bacteria"/>
</dbReference>